<keyword evidence="2" id="KW-0732">Signal</keyword>
<keyword evidence="5" id="KW-1185">Reference proteome</keyword>
<dbReference type="OrthoDB" id="8933311at2759"/>
<feature type="chain" id="PRO_5022023910" description="Periphilin-1 C-terminal domain-containing protein" evidence="2">
    <location>
        <begin position="20"/>
        <end position="279"/>
    </location>
</feature>
<dbReference type="Proteomes" id="UP000316079">
    <property type="component" value="Unassembled WGS sequence"/>
</dbReference>
<protein>
    <recommendedName>
        <fullName evidence="3">Periphilin-1 C-terminal domain-containing protein</fullName>
    </recommendedName>
</protein>
<comment type="caution">
    <text evidence="4">The sequence shown here is derived from an EMBL/GenBank/DDBJ whole genome shotgun (WGS) entry which is preliminary data.</text>
</comment>
<dbReference type="SUPFAM" id="SSF49742">
    <property type="entry name" value="PHM/PNGase F"/>
    <property type="match status" value="1"/>
</dbReference>
<dbReference type="AlphaFoldDB" id="A0A553QGC1"/>
<dbReference type="Pfam" id="PF25234">
    <property type="entry name" value="Periphilin_C"/>
    <property type="match status" value="1"/>
</dbReference>
<evidence type="ECO:0000259" key="3">
    <source>
        <dbReference type="Pfam" id="PF25234"/>
    </source>
</evidence>
<dbReference type="PANTHER" id="PTHR15836">
    <property type="entry name" value="PERIPHILIN 1"/>
    <property type="match status" value="1"/>
</dbReference>
<reference evidence="4 5" key="1">
    <citation type="journal article" date="2019" name="Sci. Data">
        <title>Hybrid genome assembly and annotation of Danionella translucida.</title>
        <authorList>
            <person name="Kadobianskyi M."/>
            <person name="Schulze L."/>
            <person name="Schuelke M."/>
            <person name="Judkewitz B."/>
        </authorList>
    </citation>
    <scope>NUCLEOTIDE SEQUENCE [LARGE SCALE GENOMIC DNA]</scope>
    <source>
        <strain evidence="4 5">Bolton</strain>
    </source>
</reference>
<evidence type="ECO:0000313" key="5">
    <source>
        <dbReference type="Proteomes" id="UP000316079"/>
    </source>
</evidence>
<dbReference type="GO" id="GO:0045892">
    <property type="term" value="P:negative regulation of DNA-templated transcription"/>
    <property type="evidence" value="ECO:0007669"/>
    <property type="project" value="InterPro"/>
</dbReference>
<dbReference type="InterPro" id="IPR008977">
    <property type="entry name" value="PHM/PNGase_F_dom_sf"/>
</dbReference>
<dbReference type="STRING" id="623744.A0A553QGC1"/>
<dbReference type="GO" id="GO:0005654">
    <property type="term" value="C:nucleoplasm"/>
    <property type="evidence" value="ECO:0007669"/>
    <property type="project" value="TreeGrafter"/>
</dbReference>
<dbReference type="InterPro" id="IPR028851">
    <property type="entry name" value="Pphln1"/>
</dbReference>
<dbReference type="EMBL" id="SRMA01026010">
    <property type="protein sequence ID" value="TRY88988.1"/>
    <property type="molecule type" value="Genomic_DNA"/>
</dbReference>
<dbReference type="PANTHER" id="PTHR15836:SF4">
    <property type="entry name" value="PERIPHILIN-1"/>
    <property type="match status" value="1"/>
</dbReference>
<dbReference type="GO" id="GO:0045814">
    <property type="term" value="P:negative regulation of gene expression, epigenetic"/>
    <property type="evidence" value="ECO:0007669"/>
    <property type="project" value="TreeGrafter"/>
</dbReference>
<feature type="signal peptide" evidence="2">
    <location>
        <begin position="1"/>
        <end position="19"/>
    </location>
</feature>
<sequence length="279" mass="31481">MGVLGCGILVLALIFQCQGSSFHSSMYRSKRFQDWSDPNDCSRTSQPFVMYSAHNFSLDIRAPGLTPKESDSYYCMAVPVPTSREAYIEWVNTTPVIADRSPEDRPLGSAWARDGHALALRQKKEVSSSSGLVSVRVSLCVTIVTSIVQLKGSEPRSGLLPSPDHFLPQCPDGTQTQKDEKKESVTRKKKEQIAEDSERNRAIRKKQEQIEEVYRKDCNTFGSVTKMLLAKDPSLEKQIQKSLLENLKDIGKRCVQAMENFIHETHHFRYSCTLQLGYT</sequence>
<proteinExistence type="predicted"/>
<feature type="compositionally biased region" description="Basic and acidic residues" evidence="1">
    <location>
        <begin position="177"/>
        <end position="200"/>
    </location>
</feature>
<feature type="region of interest" description="Disordered" evidence="1">
    <location>
        <begin position="154"/>
        <end position="200"/>
    </location>
</feature>
<evidence type="ECO:0000256" key="1">
    <source>
        <dbReference type="SAM" id="MobiDB-lite"/>
    </source>
</evidence>
<dbReference type="GO" id="GO:0097355">
    <property type="term" value="P:protein localization to heterochromatin"/>
    <property type="evidence" value="ECO:0007669"/>
    <property type="project" value="TreeGrafter"/>
</dbReference>
<name>A0A553QGC1_9TELE</name>
<gene>
    <name evidence="4" type="ORF">DNTS_021870</name>
</gene>
<dbReference type="GO" id="GO:0003824">
    <property type="term" value="F:catalytic activity"/>
    <property type="evidence" value="ECO:0007669"/>
    <property type="project" value="InterPro"/>
</dbReference>
<organism evidence="4 5">
    <name type="scientific">Danionella cerebrum</name>
    <dbReference type="NCBI Taxonomy" id="2873325"/>
    <lineage>
        <taxon>Eukaryota</taxon>
        <taxon>Metazoa</taxon>
        <taxon>Chordata</taxon>
        <taxon>Craniata</taxon>
        <taxon>Vertebrata</taxon>
        <taxon>Euteleostomi</taxon>
        <taxon>Actinopterygii</taxon>
        <taxon>Neopterygii</taxon>
        <taxon>Teleostei</taxon>
        <taxon>Ostariophysi</taxon>
        <taxon>Cypriniformes</taxon>
        <taxon>Danionidae</taxon>
        <taxon>Danioninae</taxon>
        <taxon>Danionella</taxon>
    </lineage>
</organism>
<evidence type="ECO:0000256" key="2">
    <source>
        <dbReference type="SAM" id="SignalP"/>
    </source>
</evidence>
<evidence type="ECO:0000313" key="4">
    <source>
        <dbReference type="EMBL" id="TRY88988.1"/>
    </source>
</evidence>
<feature type="domain" description="Periphilin-1 C-terminal" evidence="3">
    <location>
        <begin position="189"/>
        <end position="265"/>
    </location>
</feature>
<dbReference type="InterPro" id="IPR057603">
    <property type="entry name" value="Periphilin-1_C"/>
</dbReference>
<dbReference type="CDD" id="cd22896">
    <property type="entry name" value="periphilin-like"/>
    <property type="match status" value="1"/>
</dbReference>
<accession>A0A553QGC1</accession>